<reference evidence="3" key="1">
    <citation type="submission" date="2019-04" db="EMBL/GenBank/DDBJ databases">
        <title>Nocardioides xinjiangensis sp. nov.</title>
        <authorList>
            <person name="Liu S."/>
        </authorList>
    </citation>
    <scope>NUCLEOTIDE SEQUENCE [LARGE SCALE GENOMIC DNA]</scope>
    <source>
        <strain evidence="3">18</strain>
    </source>
</reference>
<reference evidence="2 3" key="2">
    <citation type="submission" date="2019-05" db="EMBL/GenBank/DDBJ databases">
        <title>Glycomyces buryatensis sp. nov.</title>
        <authorList>
            <person name="Nikitina E."/>
        </authorList>
    </citation>
    <scope>NUCLEOTIDE SEQUENCE [LARGE SCALE GENOMIC DNA]</scope>
    <source>
        <strain evidence="2 3">18</strain>
    </source>
</reference>
<name>A0A4S8QKS1_9ACTN</name>
<evidence type="ECO:0000313" key="2">
    <source>
        <dbReference type="EMBL" id="THV42029.1"/>
    </source>
</evidence>
<keyword evidence="1" id="KW-0812">Transmembrane</keyword>
<gene>
    <name evidence="2" type="ORF">FAB82_08490</name>
</gene>
<proteinExistence type="predicted"/>
<evidence type="ECO:0000313" key="3">
    <source>
        <dbReference type="Proteomes" id="UP000308760"/>
    </source>
</evidence>
<evidence type="ECO:0000256" key="1">
    <source>
        <dbReference type="SAM" id="Phobius"/>
    </source>
</evidence>
<dbReference type="InterPro" id="IPR025327">
    <property type="entry name" value="DUF4233"/>
</dbReference>
<sequence length="98" mass="10721">MALSLEAMALLMAIIPMRILLDDATAATIAVLSLTVACIGLAGFSRRPWIWKAGAVIQVALIACWFIHWSLGAAGIVFALVWAFCWQTRNQLAKPPRR</sequence>
<dbReference type="Pfam" id="PF14017">
    <property type="entry name" value="DUF4233"/>
    <property type="match status" value="1"/>
</dbReference>
<keyword evidence="1" id="KW-0472">Membrane</keyword>
<dbReference type="OrthoDB" id="3405765at2"/>
<dbReference type="EMBL" id="STGY01000032">
    <property type="protein sequence ID" value="THV42029.1"/>
    <property type="molecule type" value="Genomic_DNA"/>
</dbReference>
<dbReference type="AlphaFoldDB" id="A0A4S8QKS1"/>
<dbReference type="Proteomes" id="UP000308760">
    <property type="component" value="Unassembled WGS sequence"/>
</dbReference>
<accession>A0A4S8QKS1</accession>
<organism evidence="2 3">
    <name type="scientific">Glycomyces buryatensis</name>
    <dbReference type="NCBI Taxonomy" id="2570927"/>
    <lineage>
        <taxon>Bacteria</taxon>
        <taxon>Bacillati</taxon>
        <taxon>Actinomycetota</taxon>
        <taxon>Actinomycetes</taxon>
        <taxon>Glycomycetales</taxon>
        <taxon>Glycomycetaceae</taxon>
        <taxon>Glycomyces</taxon>
    </lineage>
</organism>
<keyword evidence="3" id="KW-1185">Reference proteome</keyword>
<keyword evidence="1" id="KW-1133">Transmembrane helix</keyword>
<feature type="transmembrane region" description="Helical" evidence="1">
    <location>
        <begin position="56"/>
        <end position="84"/>
    </location>
</feature>
<comment type="caution">
    <text evidence="2">The sequence shown here is derived from an EMBL/GenBank/DDBJ whole genome shotgun (WGS) entry which is preliminary data.</text>
</comment>
<feature type="transmembrane region" description="Helical" evidence="1">
    <location>
        <begin position="20"/>
        <end position="44"/>
    </location>
</feature>
<protein>
    <submittedName>
        <fullName evidence="2">DUF4233 domain-containing protein</fullName>
    </submittedName>
</protein>